<dbReference type="InterPro" id="IPR001138">
    <property type="entry name" value="Zn2Cys6_DnaBD"/>
</dbReference>
<comment type="caution">
    <text evidence="8">The sequence shown here is derived from an EMBL/GenBank/DDBJ whole genome shotgun (WGS) entry which is preliminary data.</text>
</comment>
<dbReference type="Gene3D" id="4.10.240.10">
    <property type="entry name" value="Zn(2)-C6 fungal-type DNA-binding domain"/>
    <property type="match status" value="1"/>
</dbReference>
<dbReference type="EMBL" id="JAGTJR010000125">
    <property type="protein sequence ID" value="KAH7007824.1"/>
    <property type="molecule type" value="Genomic_DNA"/>
</dbReference>
<dbReference type="SUPFAM" id="SSF57701">
    <property type="entry name" value="Zn2/Cys6 DNA-binding domain"/>
    <property type="match status" value="1"/>
</dbReference>
<dbReference type="InterPro" id="IPR007219">
    <property type="entry name" value="XnlR_reg_dom"/>
</dbReference>
<organism evidence="8 9">
    <name type="scientific">Macrophomina phaseolina</name>
    <dbReference type="NCBI Taxonomy" id="35725"/>
    <lineage>
        <taxon>Eukaryota</taxon>
        <taxon>Fungi</taxon>
        <taxon>Dikarya</taxon>
        <taxon>Ascomycota</taxon>
        <taxon>Pezizomycotina</taxon>
        <taxon>Dothideomycetes</taxon>
        <taxon>Dothideomycetes incertae sedis</taxon>
        <taxon>Botryosphaeriales</taxon>
        <taxon>Botryosphaeriaceae</taxon>
        <taxon>Macrophomina</taxon>
    </lineage>
</organism>
<dbReference type="SMART" id="SM00906">
    <property type="entry name" value="Fungal_trans"/>
    <property type="match status" value="1"/>
</dbReference>
<keyword evidence="4" id="KW-0804">Transcription</keyword>
<evidence type="ECO:0000256" key="2">
    <source>
        <dbReference type="ARBA" id="ARBA00022723"/>
    </source>
</evidence>
<keyword evidence="5" id="KW-0539">Nucleus</keyword>
<dbReference type="PANTHER" id="PTHR47338">
    <property type="entry name" value="ZN(II)2CYS6 TRANSCRIPTION FACTOR (EUROFUNG)-RELATED"/>
    <property type="match status" value="1"/>
</dbReference>
<keyword evidence="9" id="KW-1185">Reference proteome</keyword>
<keyword evidence="3" id="KW-0805">Transcription regulation</keyword>
<feature type="region of interest" description="Disordered" evidence="6">
    <location>
        <begin position="77"/>
        <end position="101"/>
    </location>
</feature>
<evidence type="ECO:0000313" key="8">
    <source>
        <dbReference type="EMBL" id="KAH7007824.1"/>
    </source>
</evidence>
<reference evidence="8 9" key="1">
    <citation type="journal article" date="2021" name="Nat. Commun.">
        <title>Genetic determinants of endophytism in the Arabidopsis root mycobiome.</title>
        <authorList>
            <person name="Mesny F."/>
            <person name="Miyauchi S."/>
            <person name="Thiergart T."/>
            <person name="Pickel B."/>
            <person name="Atanasova L."/>
            <person name="Karlsson M."/>
            <person name="Huettel B."/>
            <person name="Barry K.W."/>
            <person name="Haridas S."/>
            <person name="Chen C."/>
            <person name="Bauer D."/>
            <person name="Andreopoulos W."/>
            <person name="Pangilinan J."/>
            <person name="LaButti K."/>
            <person name="Riley R."/>
            <person name="Lipzen A."/>
            <person name="Clum A."/>
            <person name="Drula E."/>
            <person name="Henrissat B."/>
            <person name="Kohler A."/>
            <person name="Grigoriev I.V."/>
            <person name="Martin F.M."/>
            <person name="Hacquard S."/>
        </authorList>
    </citation>
    <scope>NUCLEOTIDE SEQUENCE [LARGE SCALE GENOMIC DNA]</scope>
    <source>
        <strain evidence="8 9">MPI-SDFR-AT-0080</strain>
    </source>
</reference>
<proteinExistence type="predicted"/>
<name>A0ABQ8FPK9_9PEZI</name>
<evidence type="ECO:0000256" key="1">
    <source>
        <dbReference type="ARBA" id="ARBA00004123"/>
    </source>
</evidence>
<accession>A0ABQ8FPK9</accession>
<feature type="region of interest" description="Disordered" evidence="6">
    <location>
        <begin position="576"/>
        <end position="607"/>
    </location>
</feature>
<keyword evidence="2" id="KW-0479">Metal-binding</keyword>
<dbReference type="CDD" id="cd00067">
    <property type="entry name" value="GAL4"/>
    <property type="match status" value="1"/>
</dbReference>
<dbReference type="PROSITE" id="PS50048">
    <property type="entry name" value="ZN2_CY6_FUNGAL_2"/>
    <property type="match status" value="1"/>
</dbReference>
<gene>
    <name evidence="8" type="ORF">B0J12DRAFT_85774</name>
</gene>
<dbReference type="InterPro" id="IPR050815">
    <property type="entry name" value="TF_fung"/>
</dbReference>
<feature type="compositionally biased region" description="Polar residues" evidence="6">
    <location>
        <begin position="576"/>
        <end position="596"/>
    </location>
</feature>
<dbReference type="Proteomes" id="UP000774617">
    <property type="component" value="Unassembled WGS sequence"/>
</dbReference>
<dbReference type="PANTHER" id="PTHR47338:SF20">
    <property type="entry name" value="ZN(II)2CYS6 TRANSCRIPTION FACTOR (EUROFUNG)"/>
    <property type="match status" value="1"/>
</dbReference>
<comment type="subcellular location">
    <subcellularLocation>
        <location evidence="1">Nucleus</location>
    </subcellularLocation>
</comment>
<evidence type="ECO:0000256" key="4">
    <source>
        <dbReference type="ARBA" id="ARBA00023163"/>
    </source>
</evidence>
<dbReference type="Pfam" id="PF00172">
    <property type="entry name" value="Zn_clus"/>
    <property type="match status" value="1"/>
</dbReference>
<sequence length="642" mass="71809">MADIPTPYPRACHECNRKKTKCDMRRPACGLCIRTGASCSYPSKRKSPSSHTPRLTSKSQLASQDLYPLLRLLQAESSRKTRKQSRNASEEPSAPVSTGVSQLLRPMNVPAPSVIQSSPPNHLARVPTSARICPPIGITYHLALHLIDLFFEHIQPWLPLLHEPRFRKYYSERLRVDKSPLQHLPDSEAFLLCSVFALSARFSTMDELMGLAPSQAGVAFFDASRRLQGNCRDRDLQAFTHLQGCILQAFYLYTAGISLQGWIQVGVCARIAYELGLDSIDDDDSAHASELCWVRKEELRRAWWLVWELDTFGSSVSAKPYAIDRRRMTVHLPIPDDAWFAEEMVPSSKLKTGLGQAWTSLLDCKNQSERAWFLVANHLMALTLDAILQKDGLSPEDKIALENDVTCLQLSLPPVFDLETQPFALDSSGYTNANWVVGTRVMLTATLYLLRSRPIGAHLGDELPSAESSSDAALQFRLIELSRILNCWMPSAIQSAHPFYMYALFPVCPLKHPDFSRQSFPIANSVKLILGRFAKKWSLGGEALRVLDLCESFGRSPSADVDLAKRYAVFFPKTSRNGPNRSPSTPSLSATVSPETEGSKEDSNSCALSMEPRDEIKIGFDRYEFQPDDVLDFDSVVNQFAF</sequence>
<dbReference type="CDD" id="cd12148">
    <property type="entry name" value="fungal_TF_MHR"/>
    <property type="match status" value="1"/>
</dbReference>
<evidence type="ECO:0000313" key="9">
    <source>
        <dbReference type="Proteomes" id="UP000774617"/>
    </source>
</evidence>
<evidence type="ECO:0000256" key="6">
    <source>
        <dbReference type="SAM" id="MobiDB-lite"/>
    </source>
</evidence>
<dbReference type="SMART" id="SM00066">
    <property type="entry name" value="GAL4"/>
    <property type="match status" value="1"/>
</dbReference>
<feature type="domain" description="Zn(2)-C6 fungal-type" evidence="7">
    <location>
        <begin position="11"/>
        <end position="41"/>
    </location>
</feature>
<dbReference type="InterPro" id="IPR036864">
    <property type="entry name" value="Zn2-C6_fun-type_DNA-bd_sf"/>
</dbReference>
<evidence type="ECO:0000259" key="7">
    <source>
        <dbReference type="PROSITE" id="PS50048"/>
    </source>
</evidence>
<evidence type="ECO:0000256" key="3">
    <source>
        <dbReference type="ARBA" id="ARBA00023015"/>
    </source>
</evidence>
<evidence type="ECO:0000256" key="5">
    <source>
        <dbReference type="ARBA" id="ARBA00023242"/>
    </source>
</evidence>
<protein>
    <submittedName>
        <fullName evidence="8">Fungal-specific transcription factor domain-containing protein</fullName>
    </submittedName>
</protein>
<dbReference type="Pfam" id="PF04082">
    <property type="entry name" value="Fungal_trans"/>
    <property type="match status" value="1"/>
</dbReference>